<evidence type="ECO:0000256" key="1">
    <source>
        <dbReference type="ARBA" id="ARBA00022649"/>
    </source>
</evidence>
<dbReference type="Gene3D" id="3.30.2310.20">
    <property type="entry name" value="RelE-like"/>
    <property type="match status" value="1"/>
</dbReference>
<dbReference type="InterPro" id="IPR007712">
    <property type="entry name" value="RelE/ParE_toxin"/>
</dbReference>
<dbReference type="Pfam" id="PF05016">
    <property type="entry name" value="ParE_toxin"/>
    <property type="match status" value="1"/>
</dbReference>
<evidence type="ECO:0000313" key="5">
    <source>
        <dbReference type="Proteomes" id="UP000629596"/>
    </source>
</evidence>
<reference evidence="2 5" key="2">
    <citation type="submission" date="2020-08" db="EMBL/GenBank/DDBJ databases">
        <title>Genome public.</title>
        <authorList>
            <person name="Liu C."/>
            <person name="Sun Q."/>
        </authorList>
    </citation>
    <scope>NUCLEOTIDE SEQUENCE [LARGE SCALE GENOMIC DNA]</scope>
    <source>
        <strain evidence="2 5">426_9</strain>
    </source>
</reference>
<organism evidence="3 4">
    <name type="scientific">Parabacteroides acidifaciens</name>
    <dbReference type="NCBI Taxonomy" id="2290935"/>
    <lineage>
        <taxon>Bacteria</taxon>
        <taxon>Pseudomonadati</taxon>
        <taxon>Bacteroidota</taxon>
        <taxon>Bacteroidia</taxon>
        <taxon>Bacteroidales</taxon>
        <taxon>Tannerellaceae</taxon>
        <taxon>Parabacteroides</taxon>
    </lineage>
</organism>
<protein>
    <submittedName>
        <fullName evidence="3">Type II toxin-antitoxin system RelE/ParE family toxin</fullName>
    </submittedName>
</protein>
<keyword evidence="1" id="KW-1277">Toxin-antitoxin system</keyword>
<dbReference type="InterPro" id="IPR035093">
    <property type="entry name" value="RelE/ParE_toxin_dom_sf"/>
</dbReference>
<dbReference type="Proteomes" id="UP000629596">
    <property type="component" value="Unassembled WGS sequence"/>
</dbReference>
<evidence type="ECO:0000313" key="4">
    <source>
        <dbReference type="Proteomes" id="UP000256321"/>
    </source>
</evidence>
<evidence type="ECO:0000313" key="2">
    <source>
        <dbReference type="EMBL" id="MBC8602352.1"/>
    </source>
</evidence>
<sequence length="104" mass="12158">METLTVRWNNDASDKFIELAQWFETHMGEKAASKFIEGIMHSIELLTTNPQLGFVEPELSGRSKQYRAIIEHKRYKIIYFVENDAIHIADIWNCLQDNSNSKIK</sequence>
<evidence type="ECO:0000313" key="3">
    <source>
        <dbReference type="EMBL" id="RDU48970.1"/>
    </source>
</evidence>
<dbReference type="EMBL" id="QREV01000026">
    <property type="protein sequence ID" value="RDU48970.1"/>
    <property type="molecule type" value="Genomic_DNA"/>
</dbReference>
<comment type="caution">
    <text evidence="3">The sequence shown here is derived from an EMBL/GenBank/DDBJ whole genome shotgun (WGS) entry which is preliminary data.</text>
</comment>
<name>A0A3D8HE01_9BACT</name>
<gene>
    <name evidence="3" type="ORF">DWU89_11885</name>
    <name evidence="2" type="ORF">H8784_11580</name>
</gene>
<reference evidence="3 4" key="1">
    <citation type="submission" date="2018-07" db="EMBL/GenBank/DDBJ databases">
        <title>Parabacteroides acidifaciens nov. sp., isolated from human feces.</title>
        <authorList>
            <person name="Wang Y.J."/>
        </authorList>
    </citation>
    <scope>NUCLEOTIDE SEQUENCE [LARGE SCALE GENOMIC DNA]</scope>
    <source>
        <strain evidence="3 4">426-9</strain>
    </source>
</reference>
<dbReference type="AlphaFoldDB" id="A0A3D8HE01"/>
<dbReference type="RefSeq" id="WP_115499857.1">
    <property type="nucleotide sequence ID" value="NZ_JACRTI010000026.1"/>
</dbReference>
<proteinExistence type="predicted"/>
<dbReference type="Proteomes" id="UP000256321">
    <property type="component" value="Unassembled WGS sequence"/>
</dbReference>
<accession>A0A3D8HE01</accession>
<dbReference type="EMBL" id="JACRTI010000026">
    <property type="protein sequence ID" value="MBC8602352.1"/>
    <property type="molecule type" value="Genomic_DNA"/>
</dbReference>
<keyword evidence="5" id="KW-1185">Reference proteome</keyword>